<reference evidence="1 2" key="1">
    <citation type="submission" date="2021-10" db="EMBL/GenBank/DDBJ databases">
        <title>The diversity and Nitrogen Metabolism of Culturable Nitrate-Utilizing Bacteria Within the Oxygen Minimum Zone of the Changjiang (Yangtze River)Estuary.</title>
        <authorList>
            <person name="Zhang D."/>
            <person name="Zheng J."/>
            <person name="Liu S."/>
            <person name="He W."/>
        </authorList>
    </citation>
    <scope>NUCLEOTIDE SEQUENCE [LARGE SCALE GENOMIC DNA]</scope>
    <source>
        <strain evidence="1 2">FXH275-2</strain>
    </source>
</reference>
<gene>
    <name evidence="1" type="ORF">LL253_12095</name>
</gene>
<proteinExistence type="predicted"/>
<comment type="caution">
    <text evidence="1">The sequence shown here is derived from an EMBL/GenBank/DDBJ whole genome shotgun (WGS) entry which is preliminary data.</text>
</comment>
<dbReference type="Proteomes" id="UP001198830">
    <property type="component" value="Unassembled WGS sequence"/>
</dbReference>
<protein>
    <recommendedName>
        <fullName evidence="3">Sulfotransferase family protein</fullName>
    </recommendedName>
</protein>
<dbReference type="RefSeq" id="WP_228227338.1">
    <property type="nucleotide sequence ID" value="NZ_JAJGNP010000009.1"/>
</dbReference>
<accession>A0ABS8H4G8</accession>
<keyword evidence="2" id="KW-1185">Reference proteome</keyword>
<evidence type="ECO:0000313" key="2">
    <source>
        <dbReference type="Proteomes" id="UP001198830"/>
    </source>
</evidence>
<dbReference type="EMBL" id="JAJGNP010000009">
    <property type="protein sequence ID" value="MCC4233429.1"/>
    <property type="molecule type" value="Genomic_DNA"/>
</dbReference>
<organism evidence="1 2">
    <name type="scientific">Sphingobium soli</name>
    <dbReference type="NCBI Taxonomy" id="1591116"/>
    <lineage>
        <taxon>Bacteria</taxon>
        <taxon>Pseudomonadati</taxon>
        <taxon>Pseudomonadota</taxon>
        <taxon>Alphaproteobacteria</taxon>
        <taxon>Sphingomonadales</taxon>
        <taxon>Sphingomonadaceae</taxon>
        <taxon>Sphingobium</taxon>
    </lineage>
</organism>
<evidence type="ECO:0008006" key="3">
    <source>
        <dbReference type="Google" id="ProtNLM"/>
    </source>
</evidence>
<name>A0ABS8H4G8_9SPHN</name>
<sequence length="342" mass="37844">MAKIDPPQIDQMMSDAAWLAHRYDASRDAFHMVHISRTHHRKVPFLTDEGFGKSLRPFEVPRSAAIAHAPSPGPVHFIFHSAFCCSTLLVSAFDAAGMSMGLKEPMLFNDISGWRHRGAQGPQVARVLDESLHLLARPFSPGEAIIIKPSNIANPLIPAIMALRAEARAVFLYAPLPDYLISIARKAMWGRLWVRDLLGKLLAEGMVDLGIDPKDYLGLTDLQVAAVGWLAQQAQFRDLLLRIGARAVGLNSEIFVRNPAHSLETLYQHFQLPDAVNAAKAMVETDVFRRNSKTGDAFSAKDRSDAVRDGRDVHAGEIEKVEHWAKEIAVRCAIPLDLPQTL</sequence>
<evidence type="ECO:0000313" key="1">
    <source>
        <dbReference type="EMBL" id="MCC4233429.1"/>
    </source>
</evidence>